<dbReference type="RefSeq" id="WP_102997069.1">
    <property type="nucleotide sequence ID" value="NZ_CP025938.1"/>
</dbReference>
<dbReference type="InterPro" id="IPR027417">
    <property type="entry name" value="P-loop_NTPase"/>
</dbReference>
<evidence type="ECO:0000313" key="3">
    <source>
        <dbReference type="Proteomes" id="UP000236592"/>
    </source>
</evidence>
<dbReference type="Gene3D" id="1.10.150.80">
    <property type="entry name" value="HRDC domain"/>
    <property type="match status" value="1"/>
</dbReference>
<dbReference type="InterPro" id="IPR010285">
    <property type="entry name" value="DNA_helicase_pif1-like_DEAD"/>
</dbReference>
<dbReference type="KEGG" id="taj:C1A40_17925"/>
<dbReference type="InterPro" id="IPR029491">
    <property type="entry name" value="Helicase_HTH"/>
</dbReference>
<keyword evidence="2" id="KW-0547">Nucleotide-binding</keyword>
<dbReference type="FunFam" id="3.40.50.300:FF:001498">
    <property type="entry name" value="ATP-dependent DNA helicase"/>
    <property type="match status" value="1"/>
</dbReference>
<evidence type="ECO:0000313" key="2">
    <source>
        <dbReference type="EMBL" id="AUS07193.1"/>
    </source>
</evidence>
<evidence type="ECO:0000259" key="1">
    <source>
        <dbReference type="PROSITE" id="PS50967"/>
    </source>
</evidence>
<dbReference type="SMART" id="SM00382">
    <property type="entry name" value="AAA"/>
    <property type="match status" value="1"/>
</dbReference>
<dbReference type="PROSITE" id="PS50967">
    <property type="entry name" value="HRDC"/>
    <property type="match status" value="1"/>
</dbReference>
<dbReference type="InterPro" id="IPR051055">
    <property type="entry name" value="PIF1_helicase"/>
</dbReference>
<dbReference type="GO" id="GO:0000166">
    <property type="term" value="F:nucleotide binding"/>
    <property type="evidence" value="ECO:0007669"/>
    <property type="project" value="InterPro"/>
</dbReference>
<dbReference type="GO" id="GO:0006281">
    <property type="term" value="P:DNA repair"/>
    <property type="evidence" value="ECO:0007669"/>
    <property type="project" value="InterPro"/>
</dbReference>
<name>A0A2I7SMR7_9FLAO</name>
<dbReference type="Pfam" id="PF05970">
    <property type="entry name" value="PIF1"/>
    <property type="match status" value="1"/>
</dbReference>
<reference evidence="3" key="1">
    <citation type="submission" date="2018-01" db="EMBL/GenBank/DDBJ databases">
        <title>Complete genome of Tamlana sp. UJ94.</title>
        <authorList>
            <person name="Jung J."/>
            <person name="Chung D."/>
            <person name="Bae S.S."/>
            <person name="Baek K."/>
        </authorList>
    </citation>
    <scope>NUCLEOTIDE SEQUENCE [LARGE SCALE GENOMIC DNA]</scope>
    <source>
        <strain evidence="3">UJ94</strain>
    </source>
</reference>
<dbReference type="InterPro" id="IPR003593">
    <property type="entry name" value="AAA+_ATPase"/>
</dbReference>
<organism evidence="2 3">
    <name type="scientific">Pseudotamlana carrageenivorans</name>
    <dbReference type="NCBI Taxonomy" id="2069432"/>
    <lineage>
        <taxon>Bacteria</taxon>
        <taxon>Pseudomonadati</taxon>
        <taxon>Bacteroidota</taxon>
        <taxon>Flavobacteriia</taxon>
        <taxon>Flavobacteriales</taxon>
        <taxon>Flavobacteriaceae</taxon>
        <taxon>Pseudotamlana</taxon>
    </lineage>
</organism>
<dbReference type="EMBL" id="CP025938">
    <property type="protein sequence ID" value="AUS07193.1"/>
    <property type="molecule type" value="Genomic_DNA"/>
</dbReference>
<dbReference type="Pfam" id="PF14493">
    <property type="entry name" value="HTH_40"/>
    <property type="match status" value="1"/>
</dbReference>
<keyword evidence="2" id="KW-0067">ATP-binding</keyword>
<dbReference type="Proteomes" id="UP000236592">
    <property type="component" value="Chromosome"/>
</dbReference>
<dbReference type="InterPro" id="IPR044876">
    <property type="entry name" value="HRDC_dom_sf"/>
</dbReference>
<sequence length="816" mass="93402">MAVNKELELAWAFVNNTNRSIFLTGKAGTGKTTFLHRLKKESLKRMVVVAPTGVAAINAKGVTIHSFFQMPFGPILPDTDLNASKGYNRKFSKTKINIIKSMDLLVIDEISMVRADLLDGIDKTLRRYRDRNKVFGGVQVLMIGDLQQLSPVVKEQEWELLKAHYRNGFFFSSHAYMQCEAISVELKHIYRQENPTFIDILNEIRNNKLSNASAEELNKRHIPNFAPKPDAGYISLTTHNRKAEATNQAELDKLDSKIFTYKALVEGKFPEYAYPNNESLDLKVGAQVMFVKNDSDPSKRYFNGKIGKILYLDKDEVVVHCPDDDFNIEVKPEVWENINYTVDKETKAITEEKIGSYTQMPLRLAWSITIHKSQGLTFDKAIIDAEGAFAHGQTYVALSRCKSLEGLVLKSKIQSNQIISDINVIAFNEKAEQNTPDDAVLEASKKRFQLDLIHEIFDFYPFLFPVNRILDIYYKNKSVIEGNIEAIMLPFKDKLADFLKVANGFMVQLKQISEDEGLPETSPLIQERFKKAIAYFKTETVTHFTTPLNAFAFTTDNQVVGADITKNLDALEEFLEFKTLYFNELHEGFQTKSFLEWRTKAIFKEKNKPKRTRKSVVDGTSHVELFERLRVLRNEIAEAKSLVHFQVFTQKALYDMCENLPTTKSALLKVNGMGKTRVQKYGDTILKEIIDYCEENDIEIEKDTEIFNDKPKRKVGETKFESLKLFKKGKTIKEISDIRELNENTIFGHLASFIPSGEVEVLDLMSVAHYNDLKTLIPQKTYETISDLKQQLDDKYTYGEIRLVLNDLEHVKEGSS</sequence>
<keyword evidence="2" id="KW-0347">Helicase</keyword>
<dbReference type="InterPro" id="IPR002121">
    <property type="entry name" value="HRDC_dom"/>
</dbReference>
<dbReference type="GO" id="GO:0003678">
    <property type="term" value="F:DNA helicase activity"/>
    <property type="evidence" value="ECO:0007669"/>
    <property type="project" value="InterPro"/>
</dbReference>
<accession>A0A2I7SMR7</accession>
<dbReference type="GO" id="GO:0000723">
    <property type="term" value="P:telomere maintenance"/>
    <property type="evidence" value="ECO:0007669"/>
    <property type="project" value="InterPro"/>
</dbReference>
<keyword evidence="3" id="KW-1185">Reference proteome</keyword>
<dbReference type="GO" id="GO:0003676">
    <property type="term" value="F:nucleic acid binding"/>
    <property type="evidence" value="ECO:0007669"/>
    <property type="project" value="InterPro"/>
</dbReference>
<dbReference type="Pfam" id="PF00570">
    <property type="entry name" value="HRDC"/>
    <property type="match status" value="1"/>
</dbReference>
<dbReference type="Gene3D" id="3.40.50.300">
    <property type="entry name" value="P-loop containing nucleotide triphosphate hydrolases"/>
    <property type="match status" value="2"/>
</dbReference>
<proteinExistence type="predicted"/>
<keyword evidence="2" id="KW-0378">Hydrolase</keyword>
<dbReference type="PANTHER" id="PTHR47642">
    <property type="entry name" value="ATP-DEPENDENT DNA HELICASE"/>
    <property type="match status" value="1"/>
</dbReference>
<dbReference type="AlphaFoldDB" id="A0A2I7SMR7"/>
<dbReference type="InterPro" id="IPR010997">
    <property type="entry name" value="HRDC-like_sf"/>
</dbReference>
<dbReference type="PANTHER" id="PTHR47642:SF7">
    <property type="entry name" value="ATP-DEPENDENT DNA HELICASE PIF1"/>
    <property type="match status" value="1"/>
</dbReference>
<dbReference type="SMART" id="SM00341">
    <property type="entry name" value="HRDC"/>
    <property type="match status" value="1"/>
</dbReference>
<dbReference type="SUPFAM" id="SSF52540">
    <property type="entry name" value="P-loop containing nucleoside triphosphate hydrolases"/>
    <property type="match status" value="2"/>
</dbReference>
<feature type="domain" description="HRDC" evidence="1">
    <location>
        <begin position="619"/>
        <end position="699"/>
    </location>
</feature>
<dbReference type="Gene3D" id="2.30.30.940">
    <property type="match status" value="1"/>
</dbReference>
<gene>
    <name evidence="2" type="ORF">C1A40_17925</name>
</gene>
<dbReference type="CDD" id="cd18809">
    <property type="entry name" value="SF1_C_RecD"/>
    <property type="match status" value="1"/>
</dbReference>
<dbReference type="SUPFAM" id="SSF47819">
    <property type="entry name" value="HRDC-like"/>
    <property type="match status" value="1"/>
</dbReference>
<dbReference type="OrthoDB" id="9763659at2"/>
<protein>
    <submittedName>
        <fullName evidence="2">Helicase</fullName>
    </submittedName>
</protein>